<protein>
    <submittedName>
        <fullName evidence="1">Uncharacterized protein</fullName>
    </submittedName>
</protein>
<accession>A0ACB9MDA2</accession>
<keyword evidence="2" id="KW-1185">Reference proteome</keyword>
<evidence type="ECO:0000313" key="2">
    <source>
        <dbReference type="Proteomes" id="UP000828941"/>
    </source>
</evidence>
<reference evidence="1 2" key="1">
    <citation type="journal article" date="2022" name="DNA Res.">
        <title>Chromosomal-level genome assembly of the orchid tree Bauhinia variegata (Leguminosae; Cercidoideae) supports the allotetraploid origin hypothesis of Bauhinia.</title>
        <authorList>
            <person name="Zhong Y."/>
            <person name="Chen Y."/>
            <person name="Zheng D."/>
            <person name="Pang J."/>
            <person name="Liu Y."/>
            <person name="Luo S."/>
            <person name="Meng S."/>
            <person name="Qian L."/>
            <person name="Wei D."/>
            <person name="Dai S."/>
            <person name="Zhou R."/>
        </authorList>
    </citation>
    <scope>NUCLEOTIDE SEQUENCE [LARGE SCALE GENOMIC DNA]</scope>
    <source>
        <strain evidence="1">BV-YZ2020</strain>
    </source>
</reference>
<evidence type="ECO:0000313" key="1">
    <source>
        <dbReference type="EMBL" id="KAI4322026.1"/>
    </source>
</evidence>
<sequence length="246" mass="28676">MSDSRESLLTVKKDGLTRCSLKAVKVMSSSNRFAHVIMFSLGNGWKLEFTSPRDWGVFKDLYKECSDRNFSGCPVAKFIPVPGVREVSGYEDSNGFPFLRPTTYISANGYEFYRVMRRRTPSYDMDSEDDEWLKRSNNEFQEQLSEDNFELIIDALEKAYYCNPDDFSDEKSSCNPGLDLGSKEVVDAVFSYWMKKRKQKRLPLLRVFQGHQLKRVPLIPKPLLRRRRSFKRLPSQFGRTRSNNQV</sequence>
<organism evidence="1 2">
    <name type="scientific">Bauhinia variegata</name>
    <name type="common">Purple orchid tree</name>
    <name type="synonym">Phanera variegata</name>
    <dbReference type="NCBI Taxonomy" id="167791"/>
    <lineage>
        <taxon>Eukaryota</taxon>
        <taxon>Viridiplantae</taxon>
        <taxon>Streptophyta</taxon>
        <taxon>Embryophyta</taxon>
        <taxon>Tracheophyta</taxon>
        <taxon>Spermatophyta</taxon>
        <taxon>Magnoliopsida</taxon>
        <taxon>eudicotyledons</taxon>
        <taxon>Gunneridae</taxon>
        <taxon>Pentapetalae</taxon>
        <taxon>rosids</taxon>
        <taxon>fabids</taxon>
        <taxon>Fabales</taxon>
        <taxon>Fabaceae</taxon>
        <taxon>Cercidoideae</taxon>
        <taxon>Cercideae</taxon>
        <taxon>Bauhiniinae</taxon>
        <taxon>Bauhinia</taxon>
    </lineage>
</organism>
<name>A0ACB9MDA2_BAUVA</name>
<proteinExistence type="predicted"/>
<gene>
    <name evidence="1" type="ORF">L6164_021754</name>
</gene>
<dbReference type="EMBL" id="CM039434">
    <property type="protein sequence ID" value="KAI4322026.1"/>
    <property type="molecule type" value="Genomic_DNA"/>
</dbReference>
<comment type="caution">
    <text evidence="1">The sequence shown here is derived from an EMBL/GenBank/DDBJ whole genome shotgun (WGS) entry which is preliminary data.</text>
</comment>
<dbReference type="Proteomes" id="UP000828941">
    <property type="component" value="Chromosome 9"/>
</dbReference>